<dbReference type="Proteomes" id="UP001295444">
    <property type="component" value="Chromosome 12"/>
</dbReference>
<sequence>MNTWKGLPATRPPDPAPVTPDSTVTTKALKRDSWLNSRPPYCRPKSAEKSGDYQAEWGPWRPMQGSKPNKSPLYSRRSKICSTKTK</sequence>
<gene>
    <name evidence="2" type="ORF">PECUL_23A025717</name>
</gene>
<organism evidence="2 3">
    <name type="scientific">Pelobates cultripes</name>
    <name type="common">Western spadefoot toad</name>
    <dbReference type="NCBI Taxonomy" id="61616"/>
    <lineage>
        <taxon>Eukaryota</taxon>
        <taxon>Metazoa</taxon>
        <taxon>Chordata</taxon>
        <taxon>Craniata</taxon>
        <taxon>Vertebrata</taxon>
        <taxon>Euteleostomi</taxon>
        <taxon>Amphibia</taxon>
        <taxon>Batrachia</taxon>
        <taxon>Anura</taxon>
        <taxon>Pelobatoidea</taxon>
        <taxon>Pelobatidae</taxon>
        <taxon>Pelobates</taxon>
    </lineage>
</organism>
<name>A0AAD1TDX1_PELCU</name>
<protein>
    <submittedName>
        <fullName evidence="2">Uncharacterized protein</fullName>
    </submittedName>
</protein>
<keyword evidence="3" id="KW-1185">Reference proteome</keyword>
<proteinExistence type="predicted"/>
<dbReference type="AlphaFoldDB" id="A0AAD1TDX1"/>
<evidence type="ECO:0000313" key="2">
    <source>
        <dbReference type="EMBL" id="CAH2324235.1"/>
    </source>
</evidence>
<feature type="region of interest" description="Disordered" evidence="1">
    <location>
        <begin position="1"/>
        <end position="86"/>
    </location>
</feature>
<evidence type="ECO:0000313" key="3">
    <source>
        <dbReference type="Proteomes" id="UP001295444"/>
    </source>
</evidence>
<dbReference type="EMBL" id="OW240923">
    <property type="protein sequence ID" value="CAH2324235.1"/>
    <property type="molecule type" value="Genomic_DNA"/>
</dbReference>
<evidence type="ECO:0000256" key="1">
    <source>
        <dbReference type="SAM" id="MobiDB-lite"/>
    </source>
</evidence>
<accession>A0AAD1TDX1</accession>
<feature type="non-terminal residue" evidence="2">
    <location>
        <position position="86"/>
    </location>
</feature>
<reference evidence="2" key="1">
    <citation type="submission" date="2022-03" db="EMBL/GenBank/DDBJ databases">
        <authorList>
            <person name="Alioto T."/>
            <person name="Alioto T."/>
            <person name="Gomez Garrido J."/>
        </authorList>
    </citation>
    <scope>NUCLEOTIDE SEQUENCE</scope>
</reference>